<dbReference type="SUPFAM" id="SSF52540">
    <property type="entry name" value="P-loop containing nucleoside triphosphate hydrolases"/>
    <property type="match status" value="1"/>
</dbReference>
<dbReference type="OMA" id="LHTTSKY"/>
<dbReference type="PROSITE" id="PS50096">
    <property type="entry name" value="IQ"/>
    <property type="match status" value="3"/>
</dbReference>
<name>A0A0L8G404_OCTBM</name>
<dbReference type="InterPro" id="IPR000048">
    <property type="entry name" value="IQ_motif_EF-hand-BS"/>
</dbReference>
<dbReference type="InterPro" id="IPR027417">
    <property type="entry name" value="P-loop_NTPase"/>
</dbReference>
<dbReference type="EMBL" id="KQ424096">
    <property type="protein sequence ID" value="KOF71584.1"/>
    <property type="molecule type" value="Genomic_DNA"/>
</dbReference>
<dbReference type="Gene3D" id="1.20.5.190">
    <property type="match status" value="1"/>
</dbReference>
<dbReference type="CDD" id="cd23767">
    <property type="entry name" value="IQCD"/>
    <property type="match status" value="1"/>
</dbReference>
<organism evidence="1">
    <name type="scientific">Octopus bimaculoides</name>
    <name type="common">California two-spotted octopus</name>
    <dbReference type="NCBI Taxonomy" id="37653"/>
    <lineage>
        <taxon>Eukaryota</taxon>
        <taxon>Metazoa</taxon>
        <taxon>Spiralia</taxon>
        <taxon>Lophotrochozoa</taxon>
        <taxon>Mollusca</taxon>
        <taxon>Cephalopoda</taxon>
        <taxon>Coleoidea</taxon>
        <taxon>Octopodiformes</taxon>
        <taxon>Octopoda</taxon>
        <taxon>Incirrata</taxon>
        <taxon>Octopodidae</taxon>
        <taxon>Octopus</taxon>
    </lineage>
</organism>
<sequence length="375" mass="44592">MRGGIQCVQGRLRTAQRVWLSNPQPRSHTVAKGYSRQVRKNRMTAFVHLFENFDNGLVQQIYKEKDEAEKHRNYEYSASVKIQSWYRGARSRFYLRFMNNAAITIQKHWKGYIARIYYQKATWDFFLKMCIEHYIAMATKIQKTWRGYQSRKKKFDYYKRKCYLENVCRKNEIVLAKLDKFAKETKEIEEIITRQLKEMMSGQKAFRHNCVQGIDSFPGINTNTTYRKSKQTEIYHSVYDLKQGTLQVSTDNGYQLIPPKTLPPLPQKPQGPFLDPEIVQLQRYKPLKPTLRVETSFDSLEKARNEFKLEEWAKRLHDDNFISVKNGPTKYQPLLHTKSEYGHRPYGLKYFRETNHKLFISDKDFKTCTSNSSYT</sequence>
<evidence type="ECO:0000313" key="1">
    <source>
        <dbReference type="EMBL" id="KOF71584.1"/>
    </source>
</evidence>
<proteinExistence type="predicted"/>
<dbReference type="KEGG" id="obi:106879399"/>
<dbReference type="SMART" id="SM00015">
    <property type="entry name" value="IQ"/>
    <property type="match status" value="3"/>
</dbReference>
<gene>
    <name evidence="1" type="ORF">OCBIM_22000862mg</name>
</gene>
<dbReference type="STRING" id="37653.A0A0L8G404"/>
<reference evidence="1" key="1">
    <citation type="submission" date="2015-07" db="EMBL/GenBank/DDBJ databases">
        <title>MeaNS - Measles Nucleotide Surveillance Program.</title>
        <authorList>
            <person name="Tran T."/>
            <person name="Druce J."/>
        </authorList>
    </citation>
    <scope>NUCLEOTIDE SEQUENCE</scope>
    <source>
        <strain evidence="1">UCB-OBI-ISO-001</strain>
        <tissue evidence="1">Gonad</tissue>
    </source>
</reference>
<dbReference type="OrthoDB" id="190375at2759"/>
<dbReference type="Pfam" id="PF00612">
    <property type="entry name" value="IQ"/>
    <property type="match status" value="3"/>
</dbReference>
<dbReference type="AlphaFoldDB" id="A0A0L8G404"/>
<evidence type="ECO:0008006" key="2">
    <source>
        <dbReference type="Google" id="ProtNLM"/>
    </source>
</evidence>
<protein>
    <recommendedName>
        <fullName evidence="2">Spermatogenesis-associated protein 17</fullName>
    </recommendedName>
</protein>
<accession>A0A0L8G404</accession>